<gene>
    <name evidence="1" type="ORF">ACFQPB_23155</name>
</gene>
<dbReference type="RefSeq" id="WP_382228595.1">
    <property type="nucleotide sequence ID" value="NZ_JBHTCA010000047.1"/>
</dbReference>
<name>A0ABW2QTN4_9BURK</name>
<proteinExistence type="predicted"/>
<comment type="caution">
    <text evidence="1">The sequence shown here is derived from an EMBL/GenBank/DDBJ whole genome shotgun (WGS) entry which is preliminary data.</text>
</comment>
<dbReference type="InterPro" id="IPR036038">
    <property type="entry name" value="Aminotransferase-like"/>
</dbReference>
<dbReference type="Proteomes" id="UP001596501">
    <property type="component" value="Unassembled WGS sequence"/>
</dbReference>
<reference evidence="2" key="1">
    <citation type="journal article" date="2019" name="Int. J. Syst. Evol. Microbiol.">
        <title>The Global Catalogue of Microorganisms (GCM) 10K type strain sequencing project: providing services to taxonomists for standard genome sequencing and annotation.</title>
        <authorList>
            <consortium name="The Broad Institute Genomics Platform"/>
            <consortium name="The Broad Institute Genome Sequencing Center for Infectious Disease"/>
            <person name="Wu L."/>
            <person name="Ma J."/>
        </authorList>
    </citation>
    <scope>NUCLEOTIDE SEQUENCE [LARGE SCALE GENOMIC DNA]</scope>
    <source>
        <strain evidence="2">CGMCC 1.12371</strain>
    </source>
</reference>
<organism evidence="1 2">
    <name type="scientific">Hydrogenophaga atypica</name>
    <dbReference type="NCBI Taxonomy" id="249409"/>
    <lineage>
        <taxon>Bacteria</taxon>
        <taxon>Pseudomonadati</taxon>
        <taxon>Pseudomonadota</taxon>
        <taxon>Betaproteobacteria</taxon>
        <taxon>Burkholderiales</taxon>
        <taxon>Comamonadaceae</taxon>
        <taxon>Hydrogenophaga</taxon>
    </lineage>
</organism>
<protein>
    <submittedName>
        <fullName evidence="1">Aminotransferase class IV</fullName>
    </submittedName>
</protein>
<dbReference type="Pfam" id="PF01063">
    <property type="entry name" value="Aminotran_4"/>
    <property type="match status" value="1"/>
</dbReference>
<dbReference type="Gene3D" id="3.20.10.10">
    <property type="entry name" value="D-amino Acid Aminotransferase, subunit A, domain 2"/>
    <property type="match status" value="1"/>
</dbReference>
<dbReference type="InterPro" id="IPR001544">
    <property type="entry name" value="Aminotrans_IV"/>
</dbReference>
<sequence>MATRPAVGYDSDFFRHKTTRRAHYDAFAPTTPGVFDTLLWNEQDQLTEFTRGNVALKVAGEWLTPPLSCGLLPGARRGQLLEEGRLREAVLTTEDLDHAQAIAFFNSLCGWLNAKLI</sequence>
<keyword evidence="2" id="KW-1185">Reference proteome</keyword>
<dbReference type="SUPFAM" id="SSF56752">
    <property type="entry name" value="D-aminoacid aminotransferase-like PLP-dependent enzymes"/>
    <property type="match status" value="1"/>
</dbReference>
<keyword evidence="1" id="KW-0808">Transferase</keyword>
<keyword evidence="1" id="KW-0032">Aminotransferase</keyword>
<evidence type="ECO:0000313" key="2">
    <source>
        <dbReference type="Proteomes" id="UP001596501"/>
    </source>
</evidence>
<evidence type="ECO:0000313" key="1">
    <source>
        <dbReference type="EMBL" id="MFC7411757.1"/>
    </source>
</evidence>
<accession>A0ABW2QTN4</accession>
<dbReference type="EMBL" id="JBHTCA010000047">
    <property type="protein sequence ID" value="MFC7411757.1"/>
    <property type="molecule type" value="Genomic_DNA"/>
</dbReference>
<dbReference type="GO" id="GO:0008483">
    <property type="term" value="F:transaminase activity"/>
    <property type="evidence" value="ECO:0007669"/>
    <property type="project" value="UniProtKB-KW"/>
</dbReference>
<dbReference type="InterPro" id="IPR043132">
    <property type="entry name" value="BCAT-like_C"/>
</dbReference>